<dbReference type="InterPro" id="IPR050111">
    <property type="entry name" value="C-type_lectin/snaclec_domain"/>
</dbReference>
<accession>A0A8J5ZTW7</accession>
<dbReference type="OrthoDB" id="2142683at2759"/>
<dbReference type="CDD" id="cd03590">
    <property type="entry name" value="CLECT_DC-SIGN_like"/>
    <property type="match status" value="1"/>
</dbReference>
<sequence>MGASCSHDHTVALSSRMFRIVASRHLMKTFATVTATAAPSHLVSCLADMGLYRYRLRSLGLQSFFLLWVRNMIVALAKVIVAFVISRIASTVTKSVIALPTATISTTTAATKATFTPEVSFMTSSPTGTSMEKDFQDIQQLDPEEDDHQLGGGERPRTHEYDPRKEDPFWKGKWTPLHQPRLQQRFCSRYSLSLLVLTFNILLLVVTCVIGSQSEGHRDQEGWGRTQMQMELWTLKEKFNNFSSSTLMEMEALSFHGGSSGNKVTSLETKMEKQLLDLKEDHSTLLLHLKHFSVDLRTLACHMAFFRSNGTECCPVNWVEHEGSCYWFSHSGKTWTEAEKHCRLENAHLVVINSREEQKFLAQHTDPFQTWIGLTDSDGSWKWVDGTDYRLNYRQVPLPLSLASDSHLAFDLIHHHIPSPPTLSPSNSQPPRLQLCTLTPRNWAPTQPDDWTGHEVGGTEDCAEMRWDGRWNDDFCMQMHRWVCEMKSNFTS</sequence>
<dbReference type="GO" id="GO:0030246">
    <property type="term" value="F:carbohydrate binding"/>
    <property type="evidence" value="ECO:0007669"/>
    <property type="project" value="UniProtKB-KW"/>
</dbReference>
<feature type="transmembrane region" description="Helical" evidence="4">
    <location>
        <begin position="190"/>
        <end position="212"/>
    </location>
</feature>
<dbReference type="Pfam" id="PF00059">
    <property type="entry name" value="Lectin_C"/>
    <property type="match status" value="2"/>
</dbReference>
<keyword evidence="4" id="KW-1133">Transmembrane helix</keyword>
<dbReference type="InterPro" id="IPR033989">
    <property type="entry name" value="CD209-like_CTLD"/>
</dbReference>
<comment type="caution">
    <text evidence="6">The sequence shown here is derived from an EMBL/GenBank/DDBJ whole genome shotgun (WGS) entry which is preliminary data.</text>
</comment>
<name>A0A8J5ZTW7_GALPY</name>
<evidence type="ECO:0000259" key="5">
    <source>
        <dbReference type="PROSITE" id="PS50041"/>
    </source>
</evidence>
<dbReference type="InterPro" id="IPR016187">
    <property type="entry name" value="CTDL_fold"/>
</dbReference>
<dbReference type="AlphaFoldDB" id="A0A8J5ZTW7"/>
<evidence type="ECO:0000256" key="3">
    <source>
        <dbReference type="SAM" id="MobiDB-lite"/>
    </source>
</evidence>
<feature type="domain" description="C-type lectin" evidence="5">
    <location>
        <begin position="321"/>
        <end position="485"/>
    </location>
</feature>
<protein>
    <submittedName>
        <fullName evidence="6">Asialoglycoprotein receptor 2</fullName>
    </submittedName>
</protein>
<dbReference type="InterPro" id="IPR018378">
    <property type="entry name" value="C-type_lectin_CS"/>
</dbReference>
<reference evidence="6" key="1">
    <citation type="journal article" date="2021" name="Evol. Appl.">
        <title>The genome of the Pyrenean desman and the effects of bottlenecks and inbreeding on the genomic landscape of an endangered species.</title>
        <authorList>
            <person name="Escoda L."/>
            <person name="Castresana J."/>
        </authorList>
    </citation>
    <scope>NUCLEOTIDE SEQUENCE</scope>
    <source>
        <strain evidence="6">IBE-C5619</strain>
    </source>
</reference>
<evidence type="ECO:0000256" key="4">
    <source>
        <dbReference type="SAM" id="Phobius"/>
    </source>
</evidence>
<feature type="region of interest" description="Disordered" evidence="3">
    <location>
        <begin position="143"/>
        <end position="164"/>
    </location>
</feature>
<evidence type="ECO:0000256" key="2">
    <source>
        <dbReference type="ARBA" id="ARBA00023157"/>
    </source>
</evidence>
<keyword evidence="2" id="KW-1015">Disulfide bond</keyword>
<evidence type="ECO:0000256" key="1">
    <source>
        <dbReference type="ARBA" id="ARBA00022734"/>
    </source>
</evidence>
<evidence type="ECO:0000313" key="6">
    <source>
        <dbReference type="EMBL" id="KAG8507106.1"/>
    </source>
</evidence>
<dbReference type="PROSITE" id="PS50041">
    <property type="entry name" value="C_TYPE_LECTIN_2"/>
    <property type="match status" value="1"/>
</dbReference>
<keyword evidence="4" id="KW-0472">Membrane</keyword>
<feature type="transmembrane region" description="Helical" evidence="4">
    <location>
        <begin position="26"/>
        <end position="52"/>
    </location>
</feature>
<evidence type="ECO:0000313" key="7">
    <source>
        <dbReference type="Proteomes" id="UP000700334"/>
    </source>
</evidence>
<feature type="transmembrane region" description="Helical" evidence="4">
    <location>
        <begin position="64"/>
        <end position="85"/>
    </location>
</feature>
<keyword evidence="1" id="KW-0430">Lectin</keyword>
<dbReference type="SUPFAM" id="SSF56436">
    <property type="entry name" value="C-type lectin-like"/>
    <property type="match status" value="1"/>
</dbReference>
<keyword evidence="6" id="KW-0675">Receptor</keyword>
<proteinExistence type="predicted"/>
<dbReference type="Proteomes" id="UP000700334">
    <property type="component" value="Unassembled WGS sequence"/>
</dbReference>
<gene>
    <name evidence="6" type="ORF">J0S82_017045</name>
</gene>
<dbReference type="InterPro" id="IPR001304">
    <property type="entry name" value="C-type_lectin-like"/>
</dbReference>
<keyword evidence="7" id="KW-1185">Reference proteome</keyword>
<dbReference type="PROSITE" id="PS00615">
    <property type="entry name" value="C_TYPE_LECTIN_1"/>
    <property type="match status" value="1"/>
</dbReference>
<dbReference type="SMART" id="SM00034">
    <property type="entry name" value="CLECT"/>
    <property type="match status" value="1"/>
</dbReference>
<feature type="compositionally biased region" description="Basic and acidic residues" evidence="3">
    <location>
        <begin position="154"/>
        <end position="164"/>
    </location>
</feature>
<dbReference type="PANTHER" id="PTHR22803">
    <property type="entry name" value="MANNOSE, PHOSPHOLIPASE, LECTIN RECEPTOR RELATED"/>
    <property type="match status" value="1"/>
</dbReference>
<organism evidence="6 7">
    <name type="scientific">Galemys pyrenaicus</name>
    <name type="common">Iberian desman</name>
    <name type="synonym">Pyrenean desman</name>
    <dbReference type="NCBI Taxonomy" id="202257"/>
    <lineage>
        <taxon>Eukaryota</taxon>
        <taxon>Metazoa</taxon>
        <taxon>Chordata</taxon>
        <taxon>Craniata</taxon>
        <taxon>Vertebrata</taxon>
        <taxon>Euteleostomi</taxon>
        <taxon>Mammalia</taxon>
        <taxon>Eutheria</taxon>
        <taxon>Laurasiatheria</taxon>
        <taxon>Eulipotyphla</taxon>
        <taxon>Talpidae</taxon>
        <taxon>Galemys</taxon>
    </lineage>
</organism>
<dbReference type="InterPro" id="IPR016186">
    <property type="entry name" value="C-type_lectin-like/link_sf"/>
</dbReference>
<dbReference type="Pfam" id="PF03954">
    <property type="entry name" value="Lectin_N"/>
    <property type="match status" value="1"/>
</dbReference>
<keyword evidence="4" id="KW-0812">Transmembrane</keyword>
<dbReference type="EMBL" id="JAGFMF010012125">
    <property type="protein sequence ID" value="KAG8507106.1"/>
    <property type="molecule type" value="Genomic_DNA"/>
</dbReference>
<dbReference type="Gene3D" id="3.10.100.10">
    <property type="entry name" value="Mannose-Binding Protein A, subunit A"/>
    <property type="match status" value="1"/>
</dbReference>